<dbReference type="CDD" id="cd08993">
    <property type="entry name" value="GH130"/>
    <property type="match status" value="1"/>
</dbReference>
<accession>A0ABT2UJ66</accession>
<name>A0ABT2UJ66_9BACL</name>
<dbReference type="Proteomes" id="UP001652445">
    <property type="component" value="Unassembled WGS sequence"/>
</dbReference>
<keyword evidence="1" id="KW-0328">Glycosyltransferase</keyword>
<keyword evidence="2" id="KW-0808">Transferase</keyword>
<evidence type="ECO:0000256" key="3">
    <source>
        <dbReference type="ARBA" id="ARBA00024356"/>
    </source>
</evidence>
<evidence type="ECO:0000313" key="4">
    <source>
        <dbReference type="EMBL" id="MCU6794687.1"/>
    </source>
</evidence>
<keyword evidence="4" id="KW-0378">Hydrolase</keyword>
<evidence type="ECO:0000256" key="1">
    <source>
        <dbReference type="ARBA" id="ARBA00022676"/>
    </source>
</evidence>
<organism evidence="4 5">
    <name type="scientific">Paenibacillus baimaensis</name>
    <dbReference type="NCBI Taxonomy" id="2982185"/>
    <lineage>
        <taxon>Bacteria</taxon>
        <taxon>Bacillati</taxon>
        <taxon>Bacillota</taxon>
        <taxon>Bacilli</taxon>
        <taxon>Bacillales</taxon>
        <taxon>Paenibacillaceae</taxon>
        <taxon>Paenibacillus</taxon>
    </lineage>
</organism>
<comment type="caution">
    <text evidence="4">The sequence shown here is derived from an EMBL/GenBank/DDBJ whole genome shotgun (WGS) entry which is preliminary data.</text>
</comment>
<proteinExistence type="inferred from homology"/>
<dbReference type="SUPFAM" id="SSF75005">
    <property type="entry name" value="Arabinanase/levansucrase/invertase"/>
    <property type="match status" value="1"/>
</dbReference>
<keyword evidence="5" id="KW-1185">Reference proteome</keyword>
<gene>
    <name evidence="4" type="ORF">OB236_21485</name>
</gene>
<reference evidence="4 5" key="1">
    <citation type="submission" date="2022-09" db="EMBL/GenBank/DDBJ databases">
        <authorList>
            <person name="Han X.L."/>
            <person name="Wang Q."/>
            <person name="Lu T."/>
        </authorList>
    </citation>
    <scope>NUCLEOTIDE SEQUENCE [LARGE SCALE GENOMIC DNA]</scope>
    <source>
        <strain evidence="4 5">WQ 127069</strain>
    </source>
</reference>
<comment type="similarity">
    <text evidence="3">Belongs to the glycosyl hydrolase 130 family.</text>
</comment>
<protein>
    <submittedName>
        <fullName evidence="4">Glycoside hydrolase family 130 protein</fullName>
    </submittedName>
</protein>
<dbReference type="InterPro" id="IPR023296">
    <property type="entry name" value="Glyco_hydro_beta-prop_sf"/>
</dbReference>
<dbReference type="Gene3D" id="2.115.10.20">
    <property type="entry name" value="Glycosyl hydrolase domain, family 43"/>
    <property type="match status" value="1"/>
</dbReference>
<dbReference type="EMBL" id="JAOQIO010000084">
    <property type="protein sequence ID" value="MCU6794687.1"/>
    <property type="molecule type" value="Genomic_DNA"/>
</dbReference>
<dbReference type="Pfam" id="PF04041">
    <property type="entry name" value="Glyco_hydro_130"/>
    <property type="match status" value="1"/>
</dbReference>
<evidence type="ECO:0000313" key="5">
    <source>
        <dbReference type="Proteomes" id="UP001652445"/>
    </source>
</evidence>
<dbReference type="PANTHER" id="PTHR34106">
    <property type="entry name" value="GLYCOSIDASE"/>
    <property type="match status" value="1"/>
</dbReference>
<dbReference type="InterPro" id="IPR007184">
    <property type="entry name" value="Mannoside_phosphorylase"/>
</dbReference>
<dbReference type="PANTHER" id="PTHR34106:SF5">
    <property type="entry name" value="GLYCOSIDASE"/>
    <property type="match status" value="1"/>
</dbReference>
<sequence>MERKGWKYCILWRKSSMSMSGILKSSPIITRHPNNPVLTASDVPYKPALVFNAGVTKYEGQYVMMFRNDYGDIENETLLPIHTTNLGLAYSQDGIHWNVQDKPCFGMESEEIIRTYDPRLTVIDGRCYVCFAVDTKHGVRGGVAVTDDFSSFEVLSMSAPDNRNMVLFPERIGGKYIRLERPFPVYGKGGKDSFDIWISDSPDLKYWGNTELLLGLEQVPYANDKLGPAAPPIKTSKGWLTLFHAVDIDPSRGRNGWEPYWKKRYSAGIMLLDLDNPYKIIGMCQEPLLAPEVSYETDGGFRNDVIFPGGMILEDDGEVKIYYGAADTVECLATAHVDDLIQLCLNK</sequence>
<dbReference type="PIRSF" id="PIRSF016202">
    <property type="entry name" value="PH1107"/>
    <property type="match status" value="1"/>
</dbReference>
<dbReference type="GO" id="GO:0016787">
    <property type="term" value="F:hydrolase activity"/>
    <property type="evidence" value="ECO:0007669"/>
    <property type="project" value="UniProtKB-KW"/>
</dbReference>
<evidence type="ECO:0000256" key="2">
    <source>
        <dbReference type="ARBA" id="ARBA00022679"/>
    </source>
</evidence>